<dbReference type="SUPFAM" id="SSF54534">
    <property type="entry name" value="FKBP-like"/>
    <property type="match status" value="1"/>
</dbReference>
<dbReference type="GO" id="GO:0016853">
    <property type="term" value="F:isomerase activity"/>
    <property type="evidence" value="ECO:0007669"/>
    <property type="project" value="UniProtKB-KW"/>
</dbReference>
<keyword evidence="2" id="KW-1185">Reference proteome</keyword>
<proteinExistence type="predicted"/>
<evidence type="ECO:0000313" key="2">
    <source>
        <dbReference type="Proteomes" id="UP001500954"/>
    </source>
</evidence>
<dbReference type="InterPro" id="IPR046357">
    <property type="entry name" value="PPIase_dom_sf"/>
</dbReference>
<reference evidence="2" key="1">
    <citation type="journal article" date="2019" name="Int. J. Syst. Evol. Microbiol.">
        <title>The Global Catalogue of Microorganisms (GCM) 10K type strain sequencing project: providing services to taxonomists for standard genome sequencing and annotation.</title>
        <authorList>
            <consortium name="The Broad Institute Genomics Platform"/>
            <consortium name="The Broad Institute Genome Sequencing Center for Infectious Disease"/>
            <person name="Wu L."/>
            <person name="Ma J."/>
        </authorList>
    </citation>
    <scope>NUCLEOTIDE SEQUENCE [LARGE SCALE GENOMIC DNA]</scope>
    <source>
        <strain evidence="2">JCM 17111</strain>
    </source>
</reference>
<dbReference type="PROSITE" id="PS51257">
    <property type="entry name" value="PROKAR_LIPOPROTEIN"/>
    <property type="match status" value="1"/>
</dbReference>
<organism evidence="1 2">
    <name type="scientific">Snuella lapsa</name>
    <dbReference type="NCBI Taxonomy" id="870481"/>
    <lineage>
        <taxon>Bacteria</taxon>
        <taxon>Pseudomonadati</taxon>
        <taxon>Bacteroidota</taxon>
        <taxon>Flavobacteriia</taxon>
        <taxon>Flavobacteriales</taxon>
        <taxon>Flavobacteriaceae</taxon>
        <taxon>Snuella</taxon>
    </lineage>
</organism>
<keyword evidence="1" id="KW-0413">Isomerase</keyword>
<sequence>MLVKLERVSLFILCLTIGFVSCKKDDDANEPTPVEIRDRDEQQEADNDSIIEYFKSHYYNSSAFVDNPDPSINDLVISKLPENGELPDPDNNTLLWDALEEENGPLIKKSLVFAETDYEIYYLVLNEGGGKAPKFCDDVLVTYEGFKLNDDIFDSAVTPVEFDLITEVAVSGWRKILPEFRASVGYTDLGDGTIDFVNHGVGVMFIPSGLAYFSSATSGIPAYSPICFKFELLQTYQNDHDGDGIPTYLEDLNNDGEFTLEDDDTDDDNQVDFLDTNDDGDLKLTKDEIELSTYTDIDTREELENMASGAFKELIEVIEQEDGKFAGTILNLDPDGDGKAQYLDSTL</sequence>
<dbReference type="EMBL" id="BAABCY010000066">
    <property type="protein sequence ID" value="GAA3574452.1"/>
    <property type="molecule type" value="Genomic_DNA"/>
</dbReference>
<dbReference type="Gene3D" id="3.10.50.40">
    <property type="match status" value="1"/>
</dbReference>
<gene>
    <name evidence="1" type="ORF">GCM10022395_24460</name>
</gene>
<comment type="caution">
    <text evidence="1">The sequence shown here is derived from an EMBL/GenBank/DDBJ whole genome shotgun (WGS) entry which is preliminary data.</text>
</comment>
<protein>
    <submittedName>
        <fullName evidence="1">FKBP-type peptidyl-prolyl cis-trans isomerase</fullName>
    </submittedName>
</protein>
<evidence type="ECO:0000313" key="1">
    <source>
        <dbReference type="EMBL" id="GAA3574452.1"/>
    </source>
</evidence>
<accession>A0ABP6XZJ7</accession>
<name>A0ABP6XZJ7_9FLAO</name>
<dbReference type="Proteomes" id="UP001500954">
    <property type="component" value="Unassembled WGS sequence"/>
</dbReference>